<sequence length="147" mass="13897">MKAGASDVLVARPVRRASGSRRLRLIGEPLACARGENGGGSVVGLAVVAALAAAVVAFAPFGTALAARQVLLGAADAAALAAADTASGRVGGDPCSAAAAVAAALALELTDCVVGAGGVAEVTVATTVLAFPISASARAGPPPRADA</sequence>
<keyword evidence="1" id="KW-1133">Transmembrane helix</keyword>
<evidence type="ECO:0000313" key="3">
    <source>
        <dbReference type="Proteomes" id="UP000549913"/>
    </source>
</evidence>
<comment type="caution">
    <text evidence="2">The sequence shown here is derived from an EMBL/GenBank/DDBJ whole genome shotgun (WGS) entry which is preliminary data.</text>
</comment>
<dbReference type="Proteomes" id="UP000549913">
    <property type="component" value="Unassembled WGS sequence"/>
</dbReference>
<dbReference type="InterPro" id="IPR021202">
    <property type="entry name" value="Rv3654c-like"/>
</dbReference>
<dbReference type="NCBIfam" id="TIGR03816">
    <property type="entry name" value="tadE_like_DECH"/>
    <property type="match status" value="1"/>
</dbReference>
<evidence type="ECO:0000313" key="2">
    <source>
        <dbReference type="EMBL" id="NYD72450.1"/>
    </source>
</evidence>
<gene>
    <name evidence="2" type="ORF">BJ984_003608</name>
</gene>
<reference evidence="2 3" key="1">
    <citation type="submission" date="2020-07" db="EMBL/GenBank/DDBJ databases">
        <title>Sequencing the genomes of 1000 actinobacteria strains.</title>
        <authorList>
            <person name="Klenk H.-P."/>
        </authorList>
    </citation>
    <scope>NUCLEOTIDE SEQUENCE [LARGE SCALE GENOMIC DNA]</scope>
    <source>
        <strain evidence="2 3">DSM 26474</strain>
    </source>
</reference>
<protein>
    <submittedName>
        <fullName evidence="2">Secretion/DNA translocation related TadE-like protein</fullName>
    </submittedName>
</protein>
<evidence type="ECO:0000256" key="1">
    <source>
        <dbReference type="SAM" id="Phobius"/>
    </source>
</evidence>
<feature type="transmembrane region" description="Helical" evidence="1">
    <location>
        <begin position="43"/>
        <end position="67"/>
    </location>
</feature>
<keyword evidence="1" id="KW-0472">Membrane</keyword>
<dbReference type="AlphaFoldDB" id="A0A852SV54"/>
<dbReference type="EMBL" id="JACCBM010000001">
    <property type="protein sequence ID" value="NYD72450.1"/>
    <property type="molecule type" value="Genomic_DNA"/>
</dbReference>
<keyword evidence="1" id="KW-0812">Transmembrane</keyword>
<keyword evidence="3" id="KW-1185">Reference proteome</keyword>
<proteinExistence type="predicted"/>
<accession>A0A852SV54</accession>
<name>A0A852SV54_9MICO</name>
<organism evidence="2 3">
    <name type="scientific">Herbiconiux flava</name>
    <dbReference type="NCBI Taxonomy" id="881268"/>
    <lineage>
        <taxon>Bacteria</taxon>
        <taxon>Bacillati</taxon>
        <taxon>Actinomycetota</taxon>
        <taxon>Actinomycetes</taxon>
        <taxon>Micrococcales</taxon>
        <taxon>Microbacteriaceae</taxon>
        <taxon>Herbiconiux</taxon>
    </lineage>
</organism>
<dbReference type="RefSeq" id="WP_271206321.1">
    <property type="nucleotide sequence ID" value="NZ_BSEW01000001.1"/>
</dbReference>